<organism evidence="1 2">
    <name type="scientific">Myxococcus landrumensis</name>
    <dbReference type="NCBI Taxonomy" id="2813577"/>
    <lineage>
        <taxon>Bacteria</taxon>
        <taxon>Pseudomonadati</taxon>
        <taxon>Myxococcota</taxon>
        <taxon>Myxococcia</taxon>
        <taxon>Myxococcales</taxon>
        <taxon>Cystobacterineae</taxon>
        <taxon>Myxococcaceae</taxon>
        <taxon>Myxococcus</taxon>
    </lineage>
</organism>
<keyword evidence="2" id="KW-1185">Reference proteome</keyword>
<name>A0ABX7NEA7_9BACT</name>
<proteinExistence type="predicted"/>
<evidence type="ECO:0000313" key="1">
    <source>
        <dbReference type="EMBL" id="QSQ15922.1"/>
    </source>
</evidence>
<reference evidence="1 2" key="1">
    <citation type="submission" date="2021-02" db="EMBL/GenBank/DDBJ databases">
        <title>De Novo genome assembly of isolated myxobacteria.</title>
        <authorList>
            <person name="Stevens D.C."/>
        </authorList>
    </citation>
    <scope>NUCLEOTIDE SEQUENCE [LARGE SCALE GENOMIC DNA]</scope>
    <source>
        <strain evidence="1 2">SCHIC003</strain>
    </source>
</reference>
<gene>
    <name evidence="1" type="ORF">JY572_07680</name>
</gene>
<dbReference type="RefSeq" id="WP_206717607.1">
    <property type="nucleotide sequence ID" value="NZ_CP071091.1"/>
</dbReference>
<evidence type="ECO:0000313" key="2">
    <source>
        <dbReference type="Proteomes" id="UP000663090"/>
    </source>
</evidence>
<protein>
    <submittedName>
        <fullName evidence="1">Uncharacterized protein</fullName>
    </submittedName>
</protein>
<dbReference type="Proteomes" id="UP000663090">
    <property type="component" value="Chromosome"/>
</dbReference>
<sequence>MLIFLRSSADTNAVITTALDEVTVASYTTQYPPLANAVRTVIPWYAIDADPMDFGRRLLRVAAADRVCRALLSRATTTWGVDFSIRDDAFVTADVQKHYVKQLKIWLSPLSGNLGSRDAHRDTVDAQYARLWSTYGLSQATLRLLAASDFFKELNVAGRRDRIQIYRNVVEAARALVGEVTSWPSRTIEKIAVLSLLRSPGLAAHQLQMLEVVATAFRTNTLVPDHTKWEYLPYYLRGAPLETVAADVAGPRVLGAIHDALDDSAATRASVDRAAVNTFKGLAAGAEYRRWRMLPPVVRYQVLISDLARILPGGKQESRHWRVEFGAARLDGLPDNLGGYGGWAAGMTEHASATPHNPGKAFPFAAGWTRNELCPNVVSSRLMLAPLYAGTSGHNQGRILAWRALVPTLPALANIPLGLVISAGYSVLWRLYYDKRVSGFHTLFETFQGTHVDTTVRNLGGVPRPPEDAVWSAVLATSLTGTTDVRAFWSECVRLFGKRGPSFHRELKAATAAARRAALEACPGAVIPRWNTTGEVDRTAPEVDVWTPEQNAAVLREYAEWRRLAENPPVPKDVSGSVMSSLVLFKPEQVPELSAKDRLQFQVDIAAVLGVDQYMGDPVMKKLFNKWLVKNASDKTTDMEEREKRDEQVKHIRWMFDKLASDGSGPRRMIMGPVVQAASSMALNPDEVD</sequence>
<dbReference type="EMBL" id="CP071091">
    <property type="protein sequence ID" value="QSQ15922.1"/>
    <property type="molecule type" value="Genomic_DNA"/>
</dbReference>
<accession>A0ABX7NEA7</accession>